<dbReference type="PANTHER" id="PTHR30319">
    <property type="entry name" value="PHENYLACETIC ACID REGULATOR-RELATED TRANSCRIPTIONAL REPRESSOR"/>
    <property type="match status" value="1"/>
</dbReference>
<gene>
    <name evidence="4" type="primary">phaN_2</name>
    <name evidence="4" type="ORF">ADIAG_03858</name>
</gene>
<comment type="caution">
    <text evidence="4">The sequence shown here is derived from an EMBL/GenBank/DDBJ whole genome shotgun (WGS) entry which is preliminary data.</text>
</comment>
<dbReference type="PANTHER" id="PTHR30319:SF1">
    <property type="entry name" value="TRANSCRIPTIONAL REPRESSOR PAAX"/>
    <property type="match status" value="1"/>
</dbReference>
<dbReference type="eggNOG" id="COG3327">
    <property type="taxonomic scope" value="Bacteria"/>
</dbReference>
<dbReference type="InterPro" id="IPR013225">
    <property type="entry name" value="PaaX_C"/>
</dbReference>
<evidence type="ECO:0000313" key="4">
    <source>
        <dbReference type="EMBL" id="EMQ96721.1"/>
    </source>
</evidence>
<feature type="domain" description="Transcriptional repressor PaaX-like N-terminal" evidence="1">
    <location>
        <begin position="1"/>
        <end position="63"/>
    </location>
</feature>
<dbReference type="PIRSF" id="PIRSF020623">
    <property type="entry name" value="PaaX"/>
    <property type="match status" value="1"/>
</dbReference>
<dbReference type="PATRIC" id="fig|1276920.7.peg.3857"/>
<dbReference type="Proteomes" id="UP000012015">
    <property type="component" value="Unassembled WGS sequence"/>
</dbReference>
<dbReference type="STRING" id="1276920.ADIAG_03858"/>
<feature type="domain" description="Transcriptional repressor PaaX-like central Cas2-like" evidence="3">
    <location>
        <begin position="83"/>
        <end position="155"/>
    </location>
</feature>
<evidence type="ECO:0000259" key="1">
    <source>
        <dbReference type="Pfam" id="PF07848"/>
    </source>
</evidence>
<sequence>MTLLGDYWLGRTELLPSAAIVDLLAVFGVTGMSARAALSRMVKRDLLYSEKSGRNTFYGLTDRCRAVLEEGGAKLFGFGLDQPDWDGLWSMVAFSVPEAKRSRRGSIRTKLRWQGFAPLYDGLWISPHDSVTEALAACHALNIEVATGIRGQIVDNGNPAGSALRAWDLASVASDYRAFEGDACHLSEQAKGGRLSDAEALVKRTSLMGEWRIFITRDPQLPTQLLPHDWPMQDARQAFLAAYNALEGAARRCVRDIVAAHNPETARIVFGTADLA</sequence>
<feature type="domain" description="Transcriptional repressor PaaX-like C-terminal" evidence="2">
    <location>
        <begin position="167"/>
        <end position="254"/>
    </location>
</feature>
<dbReference type="InterPro" id="IPR048846">
    <property type="entry name" value="PaaX-like_central"/>
</dbReference>
<dbReference type="InterPro" id="IPR036388">
    <property type="entry name" value="WH-like_DNA-bd_sf"/>
</dbReference>
<dbReference type="Pfam" id="PF08223">
    <property type="entry name" value="PaaX_C"/>
    <property type="match status" value="1"/>
</dbReference>
<dbReference type="Pfam" id="PF20803">
    <property type="entry name" value="PaaX_M"/>
    <property type="match status" value="1"/>
</dbReference>
<dbReference type="Gene3D" id="1.10.10.10">
    <property type="entry name" value="Winged helix-like DNA-binding domain superfamily/Winged helix DNA-binding domain"/>
    <property type="match status" value="1"/>
</dbReference>
<dbReference type="EMBL" id="AOCK01000014">
    <property type="protein sequence ID" value="EMQ96721.1"/>
    <property type="molecule type" value="Genomic_DNA"/>
</dbReference>
<name>M7MNX3_9MICC</name>
<reference evidence="4 5" key="1">
    <citation type="journal article" date="2013" name="Genome Announc.">
        <title>Draft Genome Sequence of Arthrobacter gangotriensis Strain Lz1yT, Isolated from a Penguin Rookery Soil Sample Collected in Antarctica, near the Indian Station Dakshin Gangotri.</title>
        <authorList>
            <person name="Shivaji S."/>
            <person name="Ara S."/>
            <person name="Bandi S."/>
            <person name="Singh A."/>
            <person name="Kumar Pinnaka A."/>
        </authorList>
    </citation>
    <scope>NUCLEOTIDE SEQUENCE [LARGE SCALE GENOMIC DNA]</scope>
    <source>
        <strain evidence="4 5">Lz1y</strain>
    </source>
</reference>
<dbReference type="AlphaFoldDB" id="M7MNX3"/>
<dbReference type="Gene3D" id="3.30.70.2650">
    <property type="match status" value="1"/>
</dbReference>
<dbReference type="Pfam" id="PF07848">
    <property type="entry name" value="PaaX"/>
    <property type="match status" value="1"/>
</dbReference>
<dbReference type="InterPro" id="IPR012906">
    <property type="entry name" value="PaaX-like_N"/>
</dbReference>
<organism evidence="4 5">
    <name type="scientific">Paeniglutamicibacter gangotriensis Lz1y</name>
    <dbReference type="NCBI Taxonomy" id="1276920"/>
    <lineage>
        <taxon>Bacteria</taxon>
        <taxon>Bacillati</taxon>
        <taxon>Actinomycetota</taxon>
        <taxon>Actinomycetes</taxon>
        <taxon>Micrococcales</taxon>
        <taxon>Micrococcaceae</taxon>
        <taxon>Paeniglutamicibacter</taxon>
    </lineage>
</organism>
<dbReference type="Gene3D" id="1.20.58.1460">
    <property type="match status" value="1"/>
</dbReference>
<evidence type="ECO:0000259" key="2">
    <source>
        <dbReference type="Pfam" id="PF08223"/>
    </source>
</evidence>
<evidence type="ECO:0000259" key="3">
    <source>
        <dbReference type="Pfam" id="PF20803"/>
    </source>
</evidence>
<proteinExistence type="predicted"/>
<accession>M7MNX3</accession>
<dbReference type="InterPro" id="IPR011965">
    <property type="entry name" value="PaaX_trns_reg"/>
</dbReference>
<keyword evidence="5" id="KW-1185">Reference proteome</keyword>
<dbReference type="GO" id="GO:0006351">
    <property type="term" value="P:DNA-templated transcription"/>
    <property type="evidence" value="ECO:0007669"/>
    <property type="project" value="InterPro"/>
</dbReference>
<evidence type="ECO:0000313" key="5">
    <source>
        <dbReference type="Proteomes" id="UP000012015"/>
    </source>
</evidence>
<protein>
    <submittedName>
        <fullName evidence="4">Repressor</fullName>
    </submittedName>
</protein>